<sequence length="705" mass="77057">MPLLEAPAYADAGDLIRAVFQALLPPEKISTAAYAEAKRWIKRPGAGSLVKYGADEAPYVTGIQDALDDDRFLTVAVPGCAQSGKNVGAENWLLKSVAADAADMLWYMQTDDAVEAYVKQRIEPMIEAHQEMVSSLGARSIDNSLHFKRFARMSVEFLGASPRNFVNKTTSRIVADEYDAWSESLGDGMVLMDFRRQVAGEGSKILVMSHPDRAKGLNPTRDWNQGVMSVYRDSDRRTWWWQCPECGCYSSPHPTTRRQMVIDYDVDAPLDEVADMARLACPVHGCVIPDHARRGMNRTGRWVCEGEECAEDGAITGTPIGSRTAGFWILGVMSPFILGGIGGLARAREKARREMAMTGDEKPFREIMVKGWGIPQGAEKQVGAVEAQALVERAESKLSLGVVPEGVRFLTASVDSQGNRFELLTRGWGVGGESWVIDWQPITAAPSTSAADWDDLLTKLAELAYPLADDSGRVMRVRAAGFDSGGQAGVTEHAYAAWRRAKREGRARIAGRIDGRDGWMLVPMKGASSAAAALINLAYPEAARKDRTARARGEVPILFFNPNLMKDALASQLGVALPGPNHVHFPAKLKSREEPHVWFEQLAAERRKANGRWEKVNASARNEVTDLMVMTDALARLHGLHRINWASPPGWAAPWDENSMVSVPDLAPPKLVVTASLPPADAPAPAAQTYFRPRPGSFFGGGRRG</sequence>
<gene>
    <name evidence="4" type="ORF">KHU32_06230</name>
</gene>
<accession>A0ABS5Q9Z7</accession>
<evidence type="ECO:0000313" key="4">
    <source>
        <dbReference type="EMBL" id="MBS7810526.1"/>
    </source>
</evidence>
<dbReference type="Proteomes" id="UP000766336">
    <property type="component" value="Unassembled WGS sequence"/>
</dbReference>
<feature type="region of interest" description="Disordered" evidence="1">
    <location>
        <begin position="683"/>
        <end position="705"/>
    </location>
</feature>
<evidence type="ECO:0000313" key="5">
    <source>
        <dbReference type="Proteomes" id="UP000766336"/>
    </source>
</evidence>
<name>A0ABS5Q9Z7_9PROT</name>
<comment type="caution">
    <text evidence="4">The sequence shown here is derived from an EMBL/GenBank/DDBJ whole genome shotgun (WGS) entry which is preliminary data.</text>
</comment>
<organism evidence="4 5">
    <name type="scientific">Roseococcus pinisoli</name>
    <dbReference type="NCBI Taxonomy" id="2835040"/>
    <lineage>
        <taxon>Bacteria</taxon>
        <taxon>Pseudomonadati</taxon>
        <taxon>Pseudomonadota</taxon>
        <taxon>Alphaproteobacteria</taxon>
        <taxon>Acetobacterales</taxon>
        <taxon>Roseomonadaceae</taxon>
        <taxon>Roseococcus</taxon>
    </lineage>
</organism>
<keyword evidence="5" id="KW-1185">Reference proteome</keyword>
<evidence type="ECO:0000259" key="2">
    <source>
        <dbReference type="Pfam" id="PF05876"/>
    </source>
</evidence>
<dbReference type="EMBL" id="JAHCDA010000001">
    <property type="protein sequence ID" value="MBS7810526.1"/>
    <property type="molecule type" value="Genomic_DNA"/>
</dbReference>
<evidence type="ECO:0000259" key="3">
    <source>
        <dbReference type="Pfam" id="PF20454"/>
    </source>
</evidence>
<evidence type="ECO:0000256" key="1">
    <source>
        <dbReference type="SAM" id="MobiDB-lite"/>
    </source>
</evidence>
<reference evidence="4 5" key="1">
    <citation type="submission" date="2021-05" db="EMBL/GenBank/DDBJ databases">
        <title>Roseococcus sp. XZZS9, whole genome shotgun sequencing project.</title>
        <authorList>
            <person name="Zhao G."/>
            <person name="Shen L."/>
        </authorList>
    </citation>
    <scope>NUCLEOTIDE SEQUENCE [LARGE SCALE GENOMIC DNA]</scope>
    <source>
        <strain evidence="4 5">XZZS9</strain>
    </source>
</reference>
<dbReference type="InterPro" id="IPR046454">
    <property type="entry name" value="GpA_endonuclease"/>
</dbReference>
<feature type="domain" description="Terminase large subunit GpA endonuclease" evidence="3">
    <location>
        <begin position="324"/>
        <end position="645"/>
    </location>
</feature>
<dbReference type="Pfam" id="PF05876">
    <property type="entry name" value="GpA_ATPase"/>
    <property type="match status" value="1"/>
</dbReference>
<proteinExistence type="predicted"/>
<dbReference type="Pfam" id="PF20454">
    <property type="entry name" value="GpA_nuclease"/>
    <property type="match status" value="1"/>
</dbReference>
<dbReference type="InterPro" id="IPR046453">
    <property type="entry name" value="GpA_ATPase"/>
</dbReference>
<protein>
    <submittedName>
        <fullName evidence="4">Phage terminase large subunit family protein</fullName>
    </submittedName>
</protein>
<feature type="domain" description="Phage terminase large subunit GpA ATPase" evidence="2">
    <location>
        <begin position="50"/>
        <end position="302"/>
    </location>
</feature>
<dbReference type="RefSeq" id="WP_213669139.1">
    <property type="nucleotide sequence ID" value="NZ_JAHCDA010000001.1"/>
</dbReference>
<feature type="compositionally biased region" description="Low complexity" evidence="1">
    <location>
        <begin position="683"/>
        <end position="697"/>
    </location>
</feature>